<dbReference type="AlphaFoldDB" id="A0A4Y2BQD7"/>
<evidence type="ECO:0000256" key="1">
    <source>
        <dbReference type="ARBA" id="ARBA00004123"/>
    </source>
</evidence>
<evidence type="ECO:0008006" key="5">
    <source>
        <dbReference type="Google" id="ProtNLM"/>
    </source>
</evidence>
<evidence type="ECO:0000313" key="3">
    <source>
        <dbReference type="EMBL" id="GBL93486.1"/>
    </source>
</evidence>
<evidence type="ECO:0000256" key="2">
    <source>
        <dbReference type="SAM" id="MobiDB-lite"/>
    </source>
</evidence>
<protein>
    <recommendedName>
        <fullName evidence="5">Tc3 transposase DNA binding domain-containing protein</fullName>
    </recommendedName>
</protein>
<comment type="caution">
    <text evidence="3">The sequence shown here is derived from an EMBL/GenBank/DDBJ whole genome shotgun (WGS) entry which is preliminary data.</text>
</comment>
<feature type="region of interest" description="Disordered" evidence="2">
    <location>
        <begin position="49"/>
        <end position="75"/>
    </location>
</feature>
<organism evidence="3 4">
    <name type="scientific">Araneus ventricosus</name>
    <name type="common">Orbweaver spider</name>
    <name type="synonym">Epeira ventricosa</name>
    <dbReference type="NCBI Taxonomy" id="182803"/>
    <lineage>
        <taxon>Eukaryota</taxon>
        <taxon>Metazoa</taxon>
        <taxon>Ecdysozoa</taxon>
        <taxon>Arthropoda</taxon>
        <taxon>Chelicerata</taxon>
        <taxon>Arachnida</taxon>
        <taxon>Araneae</taxon>
        <taxon>Araneomorphae</taxon>
        <taxon>Entelegynae</taxon>
        <taxon>Araneoidea</taxon>
        <taxon>Araneidae</taxon>
        <taxon>Araneus</taxon>
    </lineage>
</organism>
<reference evidence="3 4" key="1">
    <citation type="journal article" date="2019" name="Sci. Rep.">
        <title>Orb-weaving spider Araneus ventricosus genome elucidates the spidroin gene catalogue.</title>
        <authorList>
            <person name="Kono N."/>
            <person name="Nakamura H."/>
            <person name="Ohtoshi R."/>
            <person name="Moran D.A.P."/>
            <person name="Shinohara A."/>
            <person name="Yoshida Y."/>
            <person name="Fujiwara M."/>
            <person name="Mori M."/>
            <person name="Tomita M."/>
            <person name="Arakawa K."/>
        </authorList>
    </citation>
    <scope>NUCLEOTIDE SEQUENCE [LARGE SCALE GENOMIC DNA]</scope>
</reference>
<name>A0A4Y2BQD7_ARAVE</name>
<comment type="subcellular location">
    <subcellularLocation>
        <location evidence="1">Nucleus</location>
    </subcellularLocation>
</comment>
<feature type="compositionally biased region" description="Basic and acidic residues" evidence="2">
    <location>
        <begin position="53"/>
        <end position="71"/>
    </location>
</feature>
<dbReference type="Pfam" id="PF13384">
    <property type="entry name" value="HTH_23"/>
    <property type="match status" value="1"/>
</dbReference>
<dbReference type="OrthoDB" id="10045182at2759"/>
<dbReference type="EMBL" id="BGPR01083947">
    <property type="protein sequence ID" value="GBL93486.1"/>
    <property type="molecule type" value="Genomic_DNA"/>
</dbReference>
<dbReference type="InterPro" id="IPR009057">
    <property type="entry name" value="Homeodomain-like_sf"/>
</dbReference>
<sequence length="110" mass="12217">MGKAADLREFDRGQIVMTRRHGTSITETARLVGCSRSAVVSIHAKWINGSDTSSRRQGDGRHASSKKKEVGDCPACRLEDNPPINAQHLLDETSDWLKIMKFEAPELPPF</sequence>
<dbReference type="GO" id="GO:0005634">
    <property type="term" value="C:nucleus"/>
    <property type="evidence" value="ECO:0007669"/>
    <property type="project" value="UniProtKB-SubCell"/>
</dbReference>
<gene>
    <name evidence="3" type="ORF">AVEN_1978_1</name>
</gene>
<accession>A0A4Y2BQD7</accession>
<proteinExistence type="predicted"/>
<evidence type="ECO:0000313" key="4">
    <source>
        <dbReference type="Proteomes" id="UP000499080"/>
    </source>
</evidence>
<dbReference type="SUPFAM" id="SSF46689">
    <property type="entry name" value="Homeodomain-like"/>
    <property type="match status" value="1"/>
</dbReference>
<dbReference type="Proteomes" id="UP000499080">
    <property type="component" value="Unassembled WGS sequence"/>
</dbReference>
<keyword evidence="4" id="KW-1185">Reference proteome</keyword>